<dbReference type="GeneID" id="89921878"/>
<feature type="binding site" evidence="10">
    <location>
        <position position="162"/>
    </location>
    <ligand>
        <name>Zn(2+)</name>
        <dbReference type="ChEBI" id="CHEBI:29105"/>
    </ligand>
</feature>
<keyword evidence="13" id="KW-1185">Reference proteome</keyword>
<reference evidence="12 13" key="1">
    <citation type="submission" date="2023-08" db="EMBL/GenBank/DDBJ databases">
        <title>Black Yeasts Isolated from many extreme environments.</title>
        <authorList>
            <person name="Coleine C."/>
            <person name="Stajich J.E."/>
            <person name="Selbmann L."/>
        </authorList>
    </citation>
    <scope>NUCLEOTIDE SEQUENCE [LARGE SCALE GENOMIC DNA]</scope>
    <source>
        <strain evidence="12 13">CCFEE 5935</strain>
    </source>
</reference>
<feature type="binding site" evidence="9">
    <location>
        <begin position="254"/>
        <end position="255"/>
    </location>
    <ligand>
        <name>substrate</name>
    </ligand>
</feature>
<dbReference type="PANTHER" id="PTHR11113:SF4">
    <property type="entry name" value="N-ACETYLGLUCOSAMINE-6-PHOSPHATE DEACETYLASE"/>
    <property type="match status" value="1"/>
</dbReference>
<evidence type="ECO:0000256" key="1">
    <source>
        <dbReference type="ARBA" id="ARBA00010716"/>
    </source>
</evidence>
<comment type="catalytic activity">
    <reaction evidence="6 7">
        <text>N-acetyl-D-glucosamine 6-phosphate + H2O = D-glucosamine 6-phosphate + acetate</text>
        <dbReference type="Rhea" id="RHEA:22936"/>
        <dbReference type="ChEBI" id="CHEBI:15377"/>
        <dbReference type="ChEBI" id="CHEBI:30089"/>
        <dbReference type="ChEBI" id="CHEBI:57513"/>
        <dbReference type="ChEBI" id="CHEBI:58725"/>
        <dbReference type="EC" id="3.5.1.25"/>
    </reaction>
</comment>
<dbReference type="GO" id="GO:0006046">
    <property type="term" value="P:N-acetylglucosamine catabolic process"/>
    <property type="evidence" value="ECO:0007669"/>
    <property type="project" value="TreeGrafter"/>
</dbReference>
<evidence type="ECO:0000256" key="8">
    <source>
        <dbReference type="PIRSR" id="PIRSR038994-1"/>
    </source>
</evidence>
<dbReference type="GO" id="GO:0008448">
    <property type="term" value="F:N-acetylglucosamine-6-phosphate deacetylase activity"/>
    <property type="evidence" value="ECO:0007669"/>
    <property type="project" value="UniProtKB-UniRule"/>
</dbReference>
<accession>A0AAV9PQW1</accession>
<comment type="caution">
    <text evidence="12">The sequence shown here is derived from an EMBL/GenBank/DDBJ whole genome shotgun (WGS) entry which is preliminary data.</text>
</comment>
<dbReference type="InterPro" id="IPR032466">
    <property type="entry name" value="Metal_Hydrolase"/>
</dbReference>
<feature type="active site" description="Proton donor/acceptor" evidence="8">
    <location>
        <position position="313"/>
    </location>
</feature>
<evidence type="ECO:0000256" key="7">
    <source>
        <dbReference type="PIRNR" id="PIRNR038994"/>
    </source>
</evidence>
<evidence type="ECO:0000256" key="5">
    <source>
        <dbReference type="ARBA" id="ARBA00023277"/>
    </source>
</evidence>
<evidence type="ECO:0000256" key="10">
    <source>
        <dbReference type="PIRSR" id="PIRSR038994-3"/>
    </source>
</evidence>
<evidence type="ECO:0000256" key="3">
    <source>
        <dbReference type="ARBA" id="ARBA00018029"/>
    </source>
</evidence>
<dbReference type="EC" id="3.5.1.25" evidence="2 7"/>
<keyword evidence="10" id="KW-0479">Metal-binding</keyword>
<feature type="domain" description="Amidohydrolase-related" evidence="11">
    <location>
        <begin position="221"/>
        <end position="420"/>
    </location>
</feature>
<dbReference type="InterPro" id="IPR006680">
    <property type="entry name" value="Amidohydro-rel"/>
</dbReference>
<evidence type="ECO:0000256" key="9">
    <source>
        <dbReference type="PIRSR" id="PIRSR038994-2"/>
    </source>
</evidence>
<dbReference type="RefSeq" id="XP_064664027.1">
    <property type="nucleotide sequence ID" value="XM_064797793.1"/>
</dbReference>
<name>A0AAV9PQW1_9PEZI</name>
<dbReference type="Pfam" id="PF01979">
    <property type="entry name" value="Amidohydro_1"/>
    <property type="match status" value="1"/>
</dbReference>
<comment type="cofactor">
    <cofactor evidence="10">
        <name>a divalent metal cation</name>
        <dbReference type="ChEBI" id="CHEBI:60240"/>
    </cofactor>
    <text evidence="10">Binds 1 divalent metal cation per subunit.</text>
</comment>
<dbReference type="AlphaFoldDB" id="A0AAV9PQW1"/>
<feature type="binding site" evidence="10">
    <location>
        <position position="230"/>
    </location>
    <ligand>
        <name>Zn(2+)</name>
        <dbReference type="ChEBI" id="CHEBI:29105"/>
    </ligand>
</feature>
<feature type="binding site" evidence="9">
    <location>
        <position position="291"/>
    </location>
    <ligand>
        <name>substrate</name>
    </ligand>
</feature>
<feature type="binding site" evidence="9">
    <location>
        <begin position="350"/>
        <end position="352"/>
    </location>
    <ligand>
        <name>substrate</name>
    </ligand>
</feature>
<organism evidence="12 13">
    <name type="scientific">Saxophila tyrrhenica</name>
    <dbReference type="NCBI Taxonomy" id="1690608"/>
    <lineage>
        <taxon>Eukaryota</taxon>
        <taxon>Fungi</taxon>
        <taxon>Dikarya</taxon>
        <taxon>Ascomycota</taxon>
        <taxon>Pezizomycotina</taxon>
        <taxon>Dothideomycetes</taxon>
        <taxon>Dothideomycetidae</taxon>
        <taxon>Mycosphaerellales</taxon>
        <taxon>Extremaceae</taxon>
        <taxon>Saxophila</taxon>
    </lineage>
</organism>
<dbReference type="SUPFAM" id="SSF51556">
    <property type="entry name" value="Metallo-dependent hydrolases"/>
    <property type="match status" value="1"/>
</dbReference>
<dbReference type="GO" id="GO:0046872">
    <property type="term" value="F:metal ion binding"/>
    <property type="evidence" value="ECO:0007669"/>
    <property type="project" value="UniProtKB-KW"/>
</dbReference>
<feature type="binding site" evidence="9">
    <location>
        <position position="173"/>
    </location>
    <ligand>
        <name>substrate</name>
    </ligand>
</feature>
<dbReference type="PANTHER" id="PTHR11113">
    <property type="entry name" value="N-ACETYLGLUCOSAMINE-6-PHOSPHATE DEACETYLASE"/>
    <property type="match status" value="1"/>
</dbReference>
<dbReference type="Proteomes" id="UP001337655">
    <property type="component" value="Unassembled WGS sequence"/>
</dbReference>
<feature type="binding site" evidence="10">
    <location>
        <position position="251"/>
    </location>
    <ligand>
        <name>Zn(2+)</name>
        <dbReference type="ChEBI" id="CHEBI:29105"/>
    </ligand>
</feature>
<evidence type="ECO:0000313" key="13">
    <source>
        <dbReference type="Proteomes" id="UP001337655"/>
    </source>
</evidence>
<dbReference type="Gene3D" id="2.30.40.10">
    <property type="entry name" value="Urease, subunit C, domain 1"/>
    <property type="match status" value="1"/>
</dbReference>
<comment type="similarity">
    <text evidence="1 7">Belongs to the metallo-dependent hydrolases superfamily. NagA family.</text>
</comment>
<keyword evidence="5 7" id="KW-0119">Carbohydrate metabolism</keyword>
<evidence type="ECO:0000256" key="4">
    <source>
        <dbReference type="ARBA" id="ARBA00022801"/>
    </source>
</evidence>
<feature type="binding site" evidence="9">
    <location>
        <position position="262"/>
    </location>
    <ligand>
        <name>substrate</name>
    </ligand>
</feature>
<dbReference type="EMBL" id="JAVRRT010000001">
    <property type="protein sequence ID" value="KAK5175389.1"/>
    <property type="molecule type" value="Genomic_DNA"/>
</dbReference>
<dbReference type="InterPro" id="IPR003764">
    <property type="entry name" value="GlcNAc_6-P_deAcase"/>
</dbReference>
<evidence type="ECO:0000256" key="6">
    <source>
        <dbReference type="ARBA" id="ARBA00047647"/>
    </source>
</evidence>
<dbReference type="SUPFAM" id="SSF51338">
    <property type="entry name" value="Composite domain of metallo-dependent hydrolases"/>
    <property type="match status" value="1"/>
</dbReference>
<dbReference type="PIRSF" id="PIRSF038994">
    <property type="entry name" value="NagA"/>
    <property type="match status" value="1"/>
</dbReference>
<keyword evidence="4 7" id="KW-0378">Hydrolase</keyword>
<protein>
    <recommendedName>
        <fullName evidence="3 7">N-acetylglucosamine-6-phosphate deacetylase</fullName>
        <ecNumber evidence="2 7">3.5.1.25</ecNumber>
    </recommendedName>
</protein>
<evidence type="ECO:0000259" key="11">
    <source>
        <dbReference type="Pfam" id="PF01979"/>
    </source>
</evidence>
<evidence type="ECO:0000313" key="12">
    <source>
        <dbReference type="EMBL" id="KAK5175389.1"/>
    </source>
</evidence>
<sequence>MPSIPQFSVPNHPKTALSLNASLLPESSTIFTNCRLCIGGVLTASKSAFIVSDGKLDEVLYPDEGVIVGGPNIINLNNAVVAPGFLELQTNGARGFHFTHFEDKEGYAAEIEKVSTYLPRTGVTGFYATIPTIASEEFKRVLPALAPRDIDNGASLLGAHAEGPYLHPSKKGAHNSSLFHQPSTSPLDVYGDIATDNSTLKLVTVAPELEHASALICDLVSRNIRVSLGHSNASYADGLTALEAGATCLTHTLNAMAPLHHRDPGLAGLVTAAPSTTLASPWFSIIPDGNHLHPSVATMLFRSNPEKCVFITDSIELAGLEDGTYPGHSQIPFNQTKKGSRVVIEGTETLIGGCASLSECVQNMMKWSGCRIAEAVQCVTENVVELMGDEERGKLEAGRRADFVVLDEDGNVAETWVGGMRVWRVG</sequence>
<dbReference type="InterPro" id="IPR011059">
    <property type="entry name" value="Metal-dep_hydrolase_composite"/>
</dbReference>
<evidence type="ECO:0000256" key="2">
    <source>
        <dbReference type="ARBA" id="ARBA00011899"/>
    </source>
</evidence>
<gene>
    <name evidence="12" type="ORF">LTR77_000528</name>
</gene>
<proteinExistence type="inferred from homology"/>
<dbReference type="Gene3D" id="3.20.20.140">
    <property type="entry name" value="Metal-dependent hydrolases"/>
    <property type="match status" value="1"/>
</dbReference>